<dbReference type="Proteomes" id="UP000284706">
    <property type="component" value="Unassembled WGS sequence"/>
</dbReference>
<dbReference type="OrthoDB" id="2436145at2759"/>
<gene>
    <name evidence="1" type="ORF">CVT26_006137</name>
</gene>
<proteinExistence type="predicted"/>
<evidence type="ECO:0000313" key="1">
    <source>
        <dbReference type="EMBL" id="PPR03597.1"/>
    </source>
</evidence>
<name>A0A409YKL6_9AGAR</name>
<dbReference type="InParanoid" id="A0A409YKL6"/>
<evidence type="ECO:0000313" key="2">
    <source>
        <dbReference type="Proteomes" id="UP000284706"/>
    </source>
</evidence>
<dbReference type="EMBL" id="NHYE01000718">
    <property type="protein sequence ID" value="PPR03597.1"/>
    <property type="molecule type" value="Genomic_DNA"/>
</dbReference>
<reference evidence="1 2" key="1">
    <citation type="journal article" date="2018" name="Evol. Lett.">
        <title>Horizontal gene cluster transfer increased hallucinogenic mushroom diversity.</title>
        <authorList>
            <person name="Reynolds H.T."/>
            <person name="Vijayakumar V."/>
            <person name="Gluck-Thaler E."/>
            <person name="Korotkin H.B."/>
            <person name="Matheny P.B."/>
            <person name="Slot J.C."/>
        </authorList>
    </citation>
    <scope>NUCLEOTIDE SEQUENCE [LARGE SCALE GENOMIC DNA]</scope>
    <source>
        <strain evidence="1 2">SRW20</strain>
    </source>
</reference>
<comment type="caution">
    <text evidence="1">The sequence shown here is derived from an EMBL/GenBank/DDBJ whole genome shotgun (WGS) entry which is preliminary data.</text>
</comment>
<dbReference type="AlphaFoldDB" id="A0A409YKL6"/>
<sequence>MCSRTNEVYENVVYHLGTDALERSSHSKKSLTPLAASRWKVFSQAKAKKVIAKETPLKICIPGGKFEEKGSNNEKID</sequence>
<accession>A0A409YKL6</accession>
<protein>
    <submittedName>
        <fullName evidence="1">Uncharacterized protein</fullName>
    </submittedName>
</protein>
<keyword evidence="2" id="KW-1185">Reference proteome</keyword>
<organism evidence="1 2">
    <name type="scientific">Gymnopilus dilepis</name>
    <dbReference type="NCBI Taxonomy" id="231916"/>
    <lineage>
        <taxon>Eukaryota</taxon>
        <taxon>Fungi</taxon>
        <taxon>Dikarya</taxon>
        <taxon>Basidiomycota</taxon>
        <taxon>Agaricomycotina</taxon>
        <taxon>Agaricomycetes</taxon>
        <taxon>Agaricomycetidae</taxon>
        <taxon>Agaricales</taxon>
        <taxon>Agaricineae</taxon>
        <taxon>Hymenogastraceae</taxon>
        <taxon>Gymnopilus</taxon>
    </lineage>
</organism>